<dbReference type="GO" id="GO:0005886">
    <property type="term" value="C:plasma membrane"/>
    <property type="evidence" value="ECO:0007669"/>
    <property type="project" value="UniProtKB-SubCell"/>
</dbReference>
<dbReference type="InterPro" id="IPR044751">
    <property type="entry name" value="Ion_transp-like_CBS"/>
</dbReference>
<evidence type="ECO:0000256" key="4">
    <source>
        <dbReference type="ARBA" id="ARBA00022692"/>
    </source>
</evidence>
<keyword evidence="16" id="KW-1185">Reference proteome</keyword>
<dbReference type="Proteomes" id="UP000019754">
    <property type="component" value="Unassembled WGS sequence"/>
</dbReference>
<dbReference type="PROSITE" id="PS51371">
    <property type="entry name" value="CBS"/>
    <property type="match status" value="1"/>
</dbReference>
<gene>
    <name evidence="15" type="ORF">D641_0109095</name>
</gene>
<feature type="region of interest" description="Disordered" evidence="11">
    <location>
        <begin position="427"/>
        <end position="455"/>
    </location>
</feature>
<dbReference type="SMART" id="SM01091">
    <property type="entry name" value="CorC_HlyC"/>
    <property type="match status" value="1"/>
</dbReference>
<dbReference type="InterPro" id="IPR046342">
    <property type="entry name" value="CBS_dom_sf"/>
</dbReference>
<dbReference type="Gene3D" id="3.10.580.10">
    <property type="entry name" value="CBS-domain"/>
    <property type="match status" value="1"/>
</dbReference>
<evidence type="ECO:0000256" key="3">
    <source>
        <dbReference type="ARBA" id="ARBA00022475"/>
    </source>
</evidence>
<dbReference type="HOGENOM" id="CLU_015237_4_0_11"/>
<dbReference type="SUPFAM" id="SSF54631">
    <property type="entry name" value="CBS-domain pair"/>
    <property type="match status" value="1"/>
</dbReference>
<dbReference type="InterPro" id="IPR016169">
    <property type="entry name" value="FAD-bd_PCMH_sub2"/>
</dbReference>
<evidence type="ECO:0000313" key="15">
    <source>
        <dbReference type="EMBL" id="EYT49112.1"/>
    </source>
</evidence>
<comment type="subcellular location">
    <subcellularLocation>
        <location evidence="1">Cell membrane</location>
        <topology evidence="1">Multi-pass membrane protein</topology>
    </subcellularLocation>
</comment>
<dbReference type="Pfam" id="PF00571">
    <property type="entry name" value="CBS"/>
    <property type="match status" value="2"/>
</dbReference>
<dbReference type="Pfam" id="PF01595">
    <property type="entry name" value="CNNM"/>
    <property type="match status" value="1"/>
</dbReference>
<name>A0A022KWA3_9MICO</name>
<comment type="similarity">
    <text evidence="2">Belongs to the UPF0053 family.</text>
</comment>
<feature type="transmembrane region" description="Helical" evidence="12">
    <location>
        <begin position="59"/>
        <end position="79"/>
    </location>
</feature>
<dbReference type="InterPro" id="IPR036318">
    <property type="entry name" value="FAD-bd_PCMH-like_sf"/>
</dbReference>
<dbReference type="Pfam" id="PF03471">
    <property type="entry name" value="CorC_HlyC"/>
    <property type="match status" value="1"/>
</dbReference>
<feature type="transmembrane region" description="Helical" evidence="12">
    <location>
        <begin position="6"/>
        <end position="30"/>
    </location>
</feature>
<accession>A0A022KWA3</accession>
<evidence type="ECO:0000256" key="2">
    <source>
        <dbReference type="ARBA" id="ARBA00006337"/>
    </source>
</evidence>
<dbReference type="SUPFAM" id="SSF56176">
    <property type="entry name" value="FAD-binding/transporter-associated domain-like"/>
    <property type="match status" value="1"/>
</dbReference>
<keyword evidence="5" id="KW-0677">Repeat</keyword>
<dbReference type="InterPro" id="IPR005170">
    <property type="entry name" value="Transptr-assoc_dom"/>
</dbReference>
<feature type="domain" description="CBS" evidence="13">
    <location>
        <begin position="281"/>
        <end position="338"/>
    </location>
</feature>
<reference evidence="15 16" key="1">
    <citation type="journal article" date="2013" name="Genome Announc.">
        <title>Draft genome sequence of an Actinobacterium, Brachybacterium muris strain UCD-AY4.</title>
        <authorList>
            <person name="Lo J.R."/>
            <person name="Lang J.M."/>
            <person name="Darling A.E."/>
            <person name="Eisen J.A."/>
            <person name="Coil D.A."/>
        </authorList>
    </citation>
    <scope>NUCLEOTIDE SEQUENCE [LARGE SCALE GENOMIC DNA]</scope>
    <source>
        <strain evidence="15 16">UCD-AY4</strain>
    </source>
</reference>
<evidence type="ECO:0000313" key="16">
    <source>
        <dbReference type="Proteomes" id="UP000019754"/>
    </source>
</evidence>
<dbReference type="RefSeq" id="WP_017823348.1">
    <property type="nucleotide sequence ID" value="NZ_AORC01000010.1"/>
</dbReference>
<dbReference type="PANTHER" id="PTHR43099">
    <property type="entry name" value="UPF0053 PROTEIN YRKA"/>
    <property type="match status" value="1"/>
</dbReference>
<evidence type="ECO:0000256" key="5">
    <source>
        <dbReference type="ARBA" id="ARBA00022737"/>
    </source>
</evidence>
<feature type="domain" description="CNNM transmembrane" evidence="14">
    <location>
        <begin position="1"/>
        <end position="211"/>
    </location>
</feature>
<dbReference type="InterPro" id="IPR002550">
    <property type="entry name" value="CNNM"/>
</dbReference>
<proteinExistence type="inferred from homology"/>
<dbReference type="EMBL" id="AORC01000010">
    <property type="protein sequence ID" value="EYT49112.1"/>
    <property type="molecule type" value="Genomic_DNA"/>
</dbReference>
<dbReference type="Gene3D" id="3.30.465.10">
    <property type="match status" value="1"/>
</dbReference>
<evidence type="ECO:0000259" key="13">
    <source>
        <dbReference type="PROSITE" id="PS51371"/>
    </source>
</evidence>
<evidence type="ECO:0000256" key="12">
    <source>
        <dbReference type="SAM" id="Phobius"/>
    </source>
</evidence>
<dbReference type="CDD" id="cd04590">
    <property type="entry name" value="CBS_pair_CorC_HlyC_assoc"/>
    <property type="match status" value="1"/>
</dbReference>
<evidence type="ECO:0000256" key="7">
    <source>
        <dbReference type="ARBA" id="ARBA00023122"/>
    </source>
</evidence>
<evidence type="ECO:0000256" key="8">
    <source>
        <dbReference type="ARBA" id="ARBA00023136"/>
    </source>
</evidence>
<organism evidence="15 16">
    <name type="scientific">Brachybacterium muris UCD-AY4</name>
    <dbReference type="NCBI Taxonomy" id="1249481"/>
    <lineage>
        <taxon>Bacteria</taxon>
        <taxon>Bacillati</taxon>
        <taxon>Actinomycetota</taxon>
        <taxon>Actinomycetes</taxon>
        <taxon>Micrococcales</taxon>
        <taxon>Dermabacteraceae</taxon>
        <taxon>Brachybacterium</taxon>
    </lineage>
</organism>
<dbReference type="InterPro" id="IPR051676">
    <property type="entry name" value="UPF0053_domain"/>
</dbReference>
<keyword evidence="6 10" id="KW-1133">Transmembrane helix</keyword>
<dbReference type="PANTHER" id="PTHR43099:SF5">
    <property type="entry name" value="HLYC_CORC FAMILY TRANSPORTER"/>
    <property type="match status" value="1"/>
</dbReference>
<keyword evidence="7 9" id="KW-0129">CBS domain</keyword>
<keyword evidence="8 10" id="KW-0472">Membrane</keyword>
<dbReference type="InterPro" id="IPR000644">
    <property type="entry name" value="CBS_dom"/>
</dbReference>
<evidence type="ECO:0000259" key="14">
    <source>
        <dbReference type="PROSITE" id="PS51846"/>
    </source>
</evidence>
<evidence type="ECO:0000256" key="11">
    <source>
        <dbReference type="SAM" id="MobiDB-lite"/>
    </source>
</evidence>
<evidence type="ECO:0000256" key="9">
    <source>
        <dbReference type="PROSITE-ProRule" id="PRU00703"/>
    </source>
</evidence>
<dbReference type="PROSITE" id="PS51846">
    <property type="entry name" value="CNNM"/>
    <property type="match status" value="1"/>
</dbReference>
<evidence type="ECO:0000256" key="1">
    <source>
        <dbReference type="ARBA" id="ARBA00004651"/>
    </source>
</evidence>
<dbReference type="GO" id="GO:0050660">
    <property type="term" value="F:flavin adenine dinucleotide binding"/>
    <property type="evidence" value="ECO:0007669"/>
    <property type="project" value="InterPro"/>
</dbReference>
<dbReference type="OrthoDB" id="110231at2"/>
<dbReference type="STRING" id="1249481.D641_0109095"/>
<evidence type="ECO:0000256" key="10">
    <source>
        <dbReference type="PROSITE-ProRule" id="PRU01193"/>
    </source>
</evidence>
<comment type="caution">
    <text evidence="15">The sequence shown here is derived from an EMBL/GenBank/DDBJ whole genome shotgun (WGS) entry which is preliminary data.</text>
</comment>
<sequence>MDWTALANFALVLLFVLIGGVFAGTEMAIVNLRESQVKQLEESGARGESTARLVRDPNLFLSAVQIGVTVAGFFSSAYGASTIAPSLVPYLVDAGLSEATAGTVALIGMTLVVAFLSLVLGELVPKRLAMQNALAMTRIVGPPLSVFGKLMRPVIWLLSASTNLVVRILGGDPDADREAVSAEEIRSMVRSSDALDQAESRVLADVFDASERTVVEVMRPRPQVHFLDGDDTVAQVRGEIRSTGYSRYPVTGEDVDDVLGFAHVRDMLLVDDPAATRLRDLARPIEHIPGTVEVLRALNRMRAQADQIAVVVDEYGGTDGIVTLEDLLEELVGEIYDEFDADAWSPGNPDRLAVPGGDIDGGLILQEFEAQTGISLPDTGGYETVGGYVMAQLGRIAEVGDEVPVDGGRIEVTAMDDRRVQTVHLIRDDAEGTDAEGGGADGPVATAGAGRPAEG</sequence>
<feature type="transmembrane region" description="Helical" evidence="12">
    <location>
        <begin position="99"/>
        <end position="120"/>
    </location>
</feature>
<evidence type="ECO:0000256" key="6">
    <source>
        <dbReference type="ARBA" id="ARBA00022989"/>
    </source>
</evidence>
<keyword evidence="3" id="KW-1003">Cell membrane</keyword>
<dbReference type="AlphaFoldDB" id="A0A022KWA3"/>
<protein>
    <submittedName>
        <fullName evidence="15">Membrane protein</fullName>
    </submittedName>
</protein>
<keyword evidence="4 10" id="KW-0812">Transmembrane</keyword>